<proteinExistence type="predicted"/>
<reference evidence="1 2" key="1">
    <citation type="submission" date="2019-07" db="EMBL/GenBank/DDBJ databases">
        <title>Whole genome shotgun sequence of Deinococcus cellulosilyticus NBRC 106333.</title>
        <authorList>
            <person name="Hosoyama A."/>
            <person name="Uohara A."/>
            <person name="Ohji S."/>
            <person name="Ichikawa N."/>
        </authorList>
    </citation>
    <scope>NUCLEOTIDE SEQUENCE [LARGE SCALE GENOMIC DNA]</scope>
    <source>
        <strain evidence="1 2">NBRC 106333</strain>
    </source>
</reference>
<evidence type="ECO:0000313" key="2">
    <source>
        <dbReference type="Proteomes" id="UP000321306"/>
    </source>
</evidence>
<comment type="caution">
    <text evidence="1">The sequence shown here is derived from an EMBL/GenBank/DDBJ whole genome shotgun (WGS) entry which is preliminary data.</text>
</comment>
<evidence type="ECO:0000313" key="1">
    <source>
        <dbReference type="EMBL" id="GEM47943.1"/>
    </source>
</evidence>
<accession>A0A511N523</accession>
<dbReference type="AlphaFoldDB" id="A0A511N523"/>
<protein>
    <submittedName>
        <fullName evidence="1">Uncharacterized protein</fullName>
    </submittedName>
</protein>
<name>A0A511N523_DEIC1</name>
<dbReference type="EMBL" id="BJXB01000016">
    <property type="protein sequence ID" value="GEM47943.1"/>
    <property type="molecule type" value="Genomic_DNA"/>
</dbReference>
<dbReference type="Proteomes" id="UP000321306">
    <property type="component" value="Unassembled WGS sequence"/>
</dbReference>
<sequence>MAAEREHDMSVLQTKDLSPWSARWTQQYLGFQKRYPLETVNGVVLFSNLDRTPAHTRATVSFSGLGESRTEGIWYFTPDRLIVKMNGEIYNWTSLEGLTVVYDQSDEQKDLLTVLDQDGDTLLELDFSVYVKNKIKVAGGFLMASGFKAFEITPETLQSREDILEDYFRKAREPQSRYFQEGNWIVTSVPPLPEVEH</sequence>
<organism evidence="1 2">
    <name type="scientific">Deinococcus cellulosilyticus (strain DSM 18568 / NBRC 106333 / KACC 11606 / 5516J-15)</name>
    <dbReference type="NCBI Taxonomy" id="1223518"/>
    <lineage>
        <taxon>Bacteria</taxon>
        <taxon>Thermotogati</taxon>
        <taxon>Deinococcota</taxon>
        <taxon>Deinococci</taxon>
        <taxon>Deinococcales</taxon>
        <taxon>Deinococcaceae</taxon>
        <taxon>Deinococcus</taxon>
    </lineage>
</organism>
<gene>
    <name evidence="1" type="ORF">DC3_35780</name>
</gene>
<keyword evidence="2" id="KW-1185">Reference proteome</keyword>